<dbReference type="InterPro" id="IPR001179">
    <property type="entry name" value="PPIase_FKBP_dom"/>
</dbReference>
<keyword evidence="7 9" id="KW-0413">Isomerase</keyword>
<comment type="similarity">
    <text evidence="3 10">Belongs to the FKBP-type PPIase family.</text>
</comment>
<gene>
    <name evidence="12" type="primary">slyD_3</name>
    <name evidence="12" type="ORF">DPBNPPHM_04074</name>
</gene>
<keyword evidence="5 9" id="KW-0697">Rotamase</keyword>
<sequence length="163" mass="18119">MKIEKNTVVQFHYLLRDVEEDKQIETSRDGDPVAFLCGHGNIIRGLEESLIGQEAGDCLTVEVPPEKAYGLRRDGNEQRVPIKHLAEKKNIRLRPGMIVNIQTEKGVKQATVIKAGRFNVDVDTNHPLAGKALSFDIEIIDIRAAEQVEIDHGHAHGVGGHHH</sequence>
<keyword evidence="4" id="KW-0963">Cytoplasm</keyword>
<evidence type="ECO:0000256" key="7">
    <source>
        <dbReference type="ARBA" id="ARBA00023235"/>
    </source>
</evidence>
<dbReference type="SUPFAM" id="SSF54534">
    <property type="entry name" value="FKBP-like"/>
    <property type="match status" value="1"/>
</dbReference>
<evidence type="ECO:0000256" key="6">
    <source>
        <dbReference type="ARBA" id="ARBA00023186"/>
    </source>
</evidence>
<evidence type="ECO:0000256" key="9">
    <source>
        <dbReference type="PROSITE-ProRule" id="PRU00277"/>
    </source>
</evidence>
<evidence type="ECO:0000256" key="1">
    <source>
        <dbReference type="ARBA" id="ARBA00000971"/>
    </source>
</evidence>
<reference evidence="12 13" key="1">
    <citation type="submission" date="2019-11" db="EMBL/GenBank/DDBJ databases">
        <authorList>
            <person name="Holert J."/>
        </authorList>
    </citation>
    <scope>NUCLEOTIDE SEQUENCE [LARGE SCALE GENOMIC DNA]</scope>
    <source>
        <strain evidence="12">BC5_2</strain>
    </source>
</reference>
<dbReference type="Gene3D" id="3.10.50.40">
    <property type="match status" value="1"/>
</dbReference>
<name>A0A5S9PTZ4_9GAMM</name>
<evidence type="ECO:0000259" key="11">
    <source>
        <dbReference type="PROSITE" id="PS50059"/>
    </source>
</evidence>
<organism evidence="12 13">
    <name type="scientific">BD1-7 clade bacterium</name>
    <dbReference type="NCBI Taxonomy" id="2029982"/>
    <lineage>
        <taxon>Bacteria</taxon>
        <taxon>Pseudomonadati</taxon>
        <taxon>Pseudomonadota</taxon>
        <taxon>Gammaproteobacteria</taxon>
        <taxon>Cellvibrionales</taxon>
        <taxon>Spongiibacteraceae</taxon>
        <taxon>BD1-7 clade</taxon>
    </lineage>
</organism>
<dbReference type="PROSITE" id="PS50059">
    <property type="entry name" value="FKBP_PPIASE"/>
    <property type="match status" value="1"/>
</dbReference>
<evidence type="ECO:0000256" key="3">
    <source>
        <dbReference type="ARBA" id="ARBA00006577"/>
    </source>
</evidence>
<accession>A0A5S9PTZ4</accession>
<dbReference type="GO" id="GO:0003755">
    <property type="term" value="F:peptidyl-prolyl cis-trans isomerase activity"/>
    <property type="evidence" value="ECO:0007669"/>
    <property type="project" value="UniProtKB-UniRule"/>
</dbReference>
<dbReference type="EMBL" id="CACSII010000013">
    <property type="protein sequence ID" value="CAA0108042.1"/>
    <property type="molecule type" value="Genomic_DNA"/>
</dbReference>
<comment type="catalytic activity">
    <reaction evidence="1 9 10">
        <text>[protein]-peptidylproline (omega=180) = [protein]-peptidylproline (omega=0)</text>
        <dbReference type="Rhea" id="RHEA:16237"/>
        <dbReference type="Rhea" id="RHEA-COMP:10747"/>
        <dbReference type="Rhea" id="RHEA-COMP:10748"/>
        <dbReference type="ChEBI" id="CHEBI:83833"/>
        <dbReference type="ChEBI" id="CHEBI:83834"/>
        <dbReference type="EC" id="5.2.1.8"/>
    </reaction>
</comment>
<evidence type="ECO:0000256" key="4">
    <source>
        <dbReference type="ARBA" id="ARBA00022490"/>
    </source>
</evidence>
<evidence type="ECO:0000256" key="5">
    <source>
        <dbReference type="ARBA" id="ARBA00023110"/>
    </source>
</evidence>
<comment type="function">
    <text evidence="8">Also involved in hydrogenase metallocenter assembly, probably by participating in the nickel insertion step. This function in hydrogenase biosynthesis requires chaperone activity and the presence of the metal-binding domain, but not PPIase activity.</text>
</comment>
<dbReference type="OrthoDB" id="9808891at2"/>
<evidence type="ECO:0000256" key="8">
    <source>
        <dbReference type="ARBA" id="ARBA00037071"/>
    </source>
</evidence>
<dbReference type="GO" id="GO:0042026">
    <property type="term" value="P:protein refolding"/>
    <property type="evidence" value="ECO:0007669"/>
    <property type="project" value="UniProtKB-ARBA"/>
</dbReference>
<dbReference type="Pfam" id="PF00254">
    <property type="entry name" value="FKBP_C"/>
    <property type="match status" value="1"/>
</dbReference>
<dbReference type="InterPro" id="IPR046357">
    <property type="entry name" value="PPIase_dom_sf"/>
</dbReference>
<evidence type="ECO:0000313" key="13">
    <source>
        <dbReference type="Proteomes" id="UP000434580"/>
    </source>
</evidence>
<evidence type="ECO:0000256" key="2">
    <source>
        <dbReference type="ARBA" id="ARBA00004496"/>
    </source>
</evidence>
<dbReference type="EC" id="5.2.1.8" evidence="10"/>
<dbReference type="GO" id="GO:0005737">
    <property type="term" value="C:cytoplasm"/>
    <property type="evidence" value="ECO:0007669"/>
    <property type="project" value="UniProtKB-SubCell"/>
</dbReference>
<feature type="domain" description="PPIase FKBP-type" evidence="11">
    <location>
        <begin position="6"/>
        <end position="81"/>
    </location>
</feature>
<dbReference type="PANTHER" id="PTHR47861">
    <property type="entry name" value="FKBP-TYPE PEPTIDYL-PROLYL CIS-TRANS ISOMERASE SLYD"/>
    <property type="match status" value="1"/>
</dbReference>
<proteinExistence type="inferred from homology"/>
<protein>
    <recommendedName>
        <fullName evidence="10">Peptidyl-prolyl cis-trans isomerase</fullName>
        <ecNumber evidence="10">5.2.1.8</ecNumber>
    </recommendedName>
</protein>
<comment type="subcellular location">
    <subcellularLocation>
        <location evidence="2">Cytoplasm</location>
    </subcellularLocation>
</comment>
<evidence type="ECO:0000256" key="10">
    <source>
        <dbReference type="RuleBase" id="RU003915"/>
    </source>
</evidence>
<dbReference type="PANTHER" id="PTHR47861:SF3">
    <property type="entry name" value="FKBP-TYPE PEPTIDYL-PROLYL CIS-TRANS ISOMERASE SLYD"/>
    <property type="match status" value="1"/>
</dbReference>
<evidence type="ECO:0000313" key="12">
    <source>
        <dbReference type="EMBL" id="CAA0108042.1"/>
    </source>
</evidence>
<dbReference type="AlphaFoldDB" id="A0A5S9PTZ4"/>
<keyword evidence="6" id="KW-0143">Chaperone</keyword>
<dbReference type="Proteomes" id="UP000434580">
    <property type="component" value="Unassembled WGS sequence"/>
</dbReference>